<dbReference type="HOGENOM" id="CLU_031791_1_0_4"/>
<dbReference type="GO" id="GO:0016020">
    <property type="term" value="C:membrane"/>
    <property type="evidence" value="ECO:0007669"/>
    <property type="project" value="UniProtKB-SubCell"/>
</dbReference>
<feature type="domain" description="O-antigen ligase-related" evidence="6">
    <location>
        <begin position="193"/>
        <end position="338"/>
    </location>
</feature>
<dbReference type="OrthoDB" id="4448at2"/>
<dbReference type="EMBL" id="CP000267">
    <property type="protein sequence ID" value="ABD68998.1"/>
    <property type="molecule type" value="Genomic_DNA"/>
</dbReference>
<dbReference type="PANTHER" id="PTHR37422:SF21">
    <property type="entry name" value="EXOQ-LIKE PROTEIN"/>
    <property type="match status" value="1"/>
</dbReference>
<dbReference type="eggNOG" id="COG3307">
    <property type="taxonomic scope" value="Bacteria"/>
</dbReference>
<dbReference type="PANTHER" id="PTHR37422">
    <property type="entry name" value="TEICHURONIC ACID BIOSYNTHESIS PROTEIN TUAE"/>
    <property type="match status" value="1"/>
</dbReference>
<evidence type="ECO:0000259" key="8">
    <source>
        <dbReference type="Pfam" id="PF15864"/>
    </source>
</evidence>
<dbReference type="KEGG" id="rfr:Rfer_1264"/>
<evidence type="ECO:0000256" key="2">
    <source>
        <dbReference type="ARBA" id="ARBA00022692"/>
    </source>
</evidence>
<feature type="transmembrane region" description="Helical" evidence="5">
    <location>
        <begin position="379"/>
        <end position="399"/>
    </location>
</feature>
<dbReference type="InterPro" id="IPR021797">
    <property type="entry name" value="Wzy_C_2"/>
</dbReference>
<feature type="transmembrane region" description="Helical" evidence="5">
    <location>
        <begin position="192"/>
        <end position="219"/>
    </location>
</feature>
<dbReference type="InterPro" id="IPR031726">
    <property type="entry name" value="PglL_A"/>
</dbReference>
<feature type="transmembrane region" description="Helical" evidence="5">
    <location>
        <begin position="325"/>
        <end position="346"/>
    </location>
</feature>
<sequence>MHYLLGFSLLFFSWLMPLHFPPWVSWHNEVLAFLAVLLLAWHGAFAAAKKNLATTVAIPVTALPLVALGLLIWLQTTTGLLTFFGDTFVLTVYVIICIACMALGYAGGNEQKTYPIFARTLLLGAFLSAVIAFAQVFELWEDAAWISRMPELRRPGGNLGQPNQLATLLLMGLASLLFLYESKKLGALASALLALTLLTGVAATESRTGVLNLGLLMLWWFAKRRSLDFRLSPWVVVCGGVAFLGLFWYWPSLMDAVQQTGGFGAQVNVSVGTRWLVWPQLIEAVLQRPWWGWGMGQVSTAQNAVVSSYAVSEPFTYAHNIVLDLALGLGLPLAALLVLVTSVWLWRRLRSAGQLAPWYCLALILPVAVHSMLEFPFAYAYFLVPVMFAVGALESAVGAKPAFRLGVKPALASLFVTTGLMAWSVVEYVAIEEDFRIVRFEALRIGTTPASYQRPHVVLLTQLDALLHGGRIVPKPGMKADEVELARKVALRFPWPATQNRYAQSLALNGKPDEAIRQLLVMRALHGEAAYAQVKAGWTVLAHEKYPQLQTLKLP</sequence>
<dbReference type="Pfam" id="PF11846">
    <property type="entry name" value="Wzy_C_2"/>
    <property type="match status" value="1"/>
</dbReference>
<dbReference type="AlphaFoldDB" id="Q21Z05"/>
<keyword evidence="3 5" id="KW-1133">Transmembrane helix</keyword>
<dbReference type="Pfam" id="PF15864">
    <property type="entry name" value="PglL_A"/>
    <property type="match status" value="1"/>
</dbReference>
<feature type="transmembrane region" description="Helical" evidence="5">
    <location>
        <begin position="56"/>
        <end position="74"/>
    </location>
</feature>
<gene>
    <name evidence="9" type="ordered locus">Rfer_1264</name>
</gene>
<evidence type="ECO:0000313" key="10">
    <source>
        <dbReference type="Proteomes" id="UP000008332"/>
    </source>
</evidence>
<accession>Q21Z05</accession>
<protein>
    <submittedName>
        <fullName evidence="9">O-antigen polymerase</fullName>
    </submittedName>
</protein>
<comment type="subcellular location">
    <subcellularLocation>
        <location evidence="1">Membrane</location>
        <topology evidence="1">Multi-pass membrane protein</topology>
    </subcellularLocation>
</comment>
<dbReference type="Proteomes" id="UP000008332">
    <property type="component" value="Chromosome"/>
</dbReference>
<reference evidence="10" key="1">
    <citation type="submission" date="2006-02" db="EMBL/GenBank/DDBJ databases">
        <title>Complete sequence of chromosome of Rhodoferax ferrireducens DSM 15236.</title>
        <authorList>
            <person name="Copeland A."/>
            <person name="Lucas S."/>
            <person name="Lapidus A."/>
            <person name="Barry K."/>
            <person name="Detter J.C."/>
            <person name="Glavina del Rio T."/>
            <person name="Hammon N."/>
            <person name="Israni S."/>
            <person name="Pitluck S."/>
            <person name="Brettin T."/>
            <person name="Bruce D."/>
            <person name="Han C."/>
            <person name="Tapia R."/>
            <person name="Gilna P."/>
            <person name="Kiss H."/>
            <person name="Schmutz J."/>
            <person name="Larimer F."/>
            <person name="Land M."/>
            <person name="Kyrpides N."/>
            <person name="Ivanova N."/>
            <person name="Richardson P."/>
        </authorList>
    </citation>
    <scope>NUCLEOTIDE SEQUENCE [LARGE SCALE GENOMIC DNA]</scope>
    <source>
        <strain evidence="10">ATCC BAA-621 / DSM 15236 / T118</strain>
    </source>
</reference>
<keyword evidence="10" id="KW-1185">Reference proteome</keyword>
<feature type="transmembrane region" description="Helical" evidence="5">
    <location>
        <begin position="116"/>
        <end position="140"/>
    </location>
</feature>
<feature type="transmembrane region" description="Helical" evidence="5">
    <location>
        <begin position="231"/>
        <end position="250"/>
    </location>
</feature>
<evidence type="ECO:0000256" key="1">
    <source>
        <dbReference type="ARBA" id="ARBA00004141"/>
    </source>
</evidence>
<evidence type="ECO:0000256" key="5">
    <source>
        <dbReference type="SAM" id="Phobius"/>
    </source>
</evidence>
<dbReference type="STRING" id="338969.Rfer_1264"/>
<organism evidence="9 10">
    <name type="scientific">Albidiferax ferrireducens (strain ATCC BAA-621 / DSM 15236 / T118)</name>
    <name type="common">Rhodoferax ferrireducens</name>
    <dbReference type="NCBI Taxonomy" id="338969"/>
    <lineage>
        <taxon>Bacteria</taxon>
        <taxon>Pseudomonadati</taxon>
        <taxon>Pseudomonadota</taxon>
        <taxon>Betaproteobacteria</taxon>
        <taxon>Burkholderiales</taxon>
        <taxon>Comamonadaceae</taxon>
        <taxon>Rhodoferax</taxon>
    </lineage>
</organism>
<feature type="transmembrane region" description="Helical" evidence="5">
    <location>
        <begin position="81"/>
        <end position="104"/>
    </location>
</feature>
<keyword evidence="4 5" id="KW-0472">Membrane</keyword>
<feature type="transmembrane region" description="Helical" evidence="5">
    <location>
        <begin position="411"/>
        <end position="431"/>
    </location>
</feature>
<evidence type="ECO:0000256" key="4">
    <source>
        <dbReference type="ARBA" id="ARBA00023136"/>
    </source>
</evidence>
<keyword evidence="2 5" id="KW-0812">Transmembrane</keyword>
<feature type="transmembrane region" description="Helical" evidence="5">
    <location>
        <begin position="161"/>
        <end position="180"/>
    </location>
</feature>
<evidence type="ECO:0000256" key="3">
    <source>
        <dbReference type="ARBA" id="ARBA00022989"/>
    </source>
</evidence>
<name>Q21Z05_ALBFT</name>
<evidence type="ECO:0000259" key="6">
    <source>
        <dbReference type="Pfam" id="PF04932"/>
    </source>
</evidence>
<evidence type="ECO:0000259" key="7">
    <source>
        <dbReference type="Pfam" id="PF11846"/>
    </source>
</evidence>
<feature type="domain" description="Virulence factor membrane-bound polymerase C-terminal" evidence="7">
    <location>
        <begin position="358"/>
        <end position="539"/>
    </location>
</feature>
<evidence type="ECO:0000313" key="9">
    <source>
        <dbReference type="EMBL" id="ABD68998.1"/>
    </source>
</evidence>
<dbReference type="InterPro" id="IPR051533">
    <property type="entry name" value="WaaL-like"/>
</dbReference>
<proteinExistence type="predicted"/>
<feature type="transmembrane region" description="Helical" evidence="5">
    <location>
        <begin position="355"/>
        <end position="373"/>
    </location>
</feature>
<feature type="domain" description="Protein glycosylation ligase" evidence="8">
    <location>
        <begin position="155"/>
        <end position="179"/>
    </location>
</feature>
<dbReference type="Pfam" id="PF04932">
    <property type="entry name" value="Wzy_C"/>
    <property type="match status" value="1"/>
</dbReference>
<dbReference type="InterPro" id="IPR007016">
    <property type="entry name" value="O-antigen_ligase-rel_domated"/>
</dbReference>